<dbReference type="AlphaFoldDB" id="A0AAD7HCF7"/>
<evidence type="ECO:0000256" key="1">
    <source>
        <dbReference type="SAM" id="MobiDB-lite"/>
    </source>
</evidence>
<reference evidence="3" key="1">
    <citation type="submission" date="2023-03" db="EMBL/GenBank/DDBJ databases">
        <title>Massive genome expansion in bonnet fungi (Mycena s.s.) driven by repeated elements and novel gene families across ecological guilds.</title>
        <authorList>
            <consortium name="Lawrence Berkeley National Laboratory"/>
            <person name="Harder C.B."/>
            <person name="Miyauchi S."/>
            <person name="Viragh M."/>
            <person name="Kuo A."/>
            <person name="Thoen E."/>
            <person name="Andreopoulos B."/>
            <person name="Lu D."/>
            <person name="Skrede I."/>
            <person name="Drula E."/>
            <person name="Henrissat B."/>
            <person name="Morin E."/>
            <person name="Kohler A."/>
            <person name="Barry K."/>
            <person name="LaButti K."/>
            <person name="Morin E."/>
            <person name="Salamov A."/>
            <person name="Lipzen A."/>
            <person name="Mereny Z."/>
            <person name="Hegedus B."/>
            <person name="Baldrian P."/>
            <person name="Stursova M."/>
            <person name="Weitz H."/>
            <person name="Taylor A."/>
            <person name="Grigoriev I.V."/>
            <person name="Nagy L.G."/>
            <person name="Martin F."/>
            <person name="Kauserud H."/>
        </authorList>
    </citation>
    <scope>NUCLEOTIDE SEQUENCE</scope>
    <source>
        <strain evidence="3">CBHHK188m</strain>
    </source>
</reference>
<proteinExistence type="predicted"/>
<sequence length="163" mass="18672">MYLLRLGLASYRFLFFRVISACTYRNCFEDYSGPDFSFESIDGACKVMHGALLRKPNIAPRRLFCYSDRVFPQYILQRLSHPPRPDARPRPPQRVFGLARPRPGGGPRLMQLYAGASFPCSRAGSFESQVGLWLARSIDPTRRNLGRPVTLRSPLFTFNPRKK</sequence>
<feature type="chain" id="PRO_5042038650" description="Secreted protein" evidence="2">
    <location>
        <begin position="22"/>
        <end position="163"/>
    </location>
</feature>
<accession>A0AAD7HCF7</accession>
<dbReference type="EMBL" id="JARJLG010000324">
    <property type="protein sequence ID" value="KAJ7717064.1"/>
    <property type="molecule type" value="Genomic_DNA"/>
</dbReference>
<protein>
    <recommendedName>
        <fullName evidence="5">Secreted protein</fullName>
    </recommendedName>
</protein>
<comment type="caution">
    <text evidence="3">The sequence shown here is derived from an EMBL/GenBank/DDBJ whole genome shotgun (WGS) entry which is preliminary data.</text>
</comment>
<evidence type="ECO:0000313" key="3">
    <source>
        <dbReference type="EMBL" id="KAJ7717064.1"/>
    </source>
</evidence>
<keyword evidence="2" id="KW-0732">Signal</keyword>
<name>A0AAD7HCF7_9AGAR</name>
<feature type="region of interest" description="Disordered" evidence="1">
    <location>
        <begin position="81"/>
        <end position="103"/>
    </location>
</feature>
<evidence type="ECO:0000256" key="2">
    <source>
        <dbReference type="SAM" id="SignalP"/>
    </source>
</evidence>
<gene>
    <name evidence="3" type="ORF">DFH07DRAFT_346881</name>
</gene>
<organism evidence="3 4">
    <name type="scientific">Mycena maculata</name>
    <dbReference type="NCBI Taxonomy" id="230809"/>
    <lineage>
        <taxon>Eukaryota</taxon>
        <taxon>Fungi</taxon>
        <taxon>Dikarya</taxon>
        <taxon>Basidiomycota</taxon>
        <taxon>Agaricomycotina</taxon>
        <taxon>Agaricomycetes</taxon>
        <taxon>Agaricomycetidae</taxon>
        <taxon>Agaricales</taxon>
        <taxon>Marasmiineae</taxon>
        <taxon>Mycenaceae</taxon>
        <taxon>Mycena</taxon>
    </lineage>
</organism>
<evidence type="ECO:0000313" key="4">
    <source>
        <dbReference type="Proteomes" id="UP001215280"/>
    </source>
</evidence>
<evidence type="ECO:0008006" key="5">
    <source>
        <dbReference type="Google" id="ProtNLM"/>
    </source>
</evidence>
<dbReference type="Proteomes" id="UP001215280">
    <property type="component" value="Unassembled WGS sequence"/>
</dbReference>
<keyword evidence="4" id="KW-1185">Reference proteome</keyword>
<feature type="signal peptide" evidence="2">
    <location>
        <begin position="1"/>
        <end position="21"/>
    </location>
</feature>